<protein>
    <submittedName>
        <fullName evidence="5">Uncharacterized protein</fullName>
    </submittedName>
</protein>
<keyword evidence="1" id="KW-0193">Cuticle</keyword>
<dbReference type="GO" id="GO:0008010">
    <property type="term" value="F:structural constituent of chitin-based larval cuticle"/>
    <property type="evidence" value="ECO:0007669"/>
    <property type="project" value="TreeGrafter"/>
</dbReference>
<feature type="region of interest" description="Disordered" evidence="2">
    <location>
        <begin position="235"/>
        <end position="264"/>
    </location>
</feature>
<accession>A0A9R1T009</accession>
<dbReference type="Proteomes" id="UP000694866">
    <property type="component" value="Unplaced"/>
</dbReference>
<organism evidence="4 5">
    <name type="scientific">Fopius arisanus</name>
    <dbReference type="NCBI Taxonomy" id="64838"/>
    <lineage>
        <taxon>Eukaryota</taxon>
        <taxon>Metazoa</taxon>
        <taxon>Ecdysozoa</taxon>
        <taxon>Arthropoda</taxon>
        <taxon>Hexapoda</taxon>
        <taxon>Insecta</taxon>
        <taxon>Pterygota</taxon>
        <taxon>Neoptera</taxon>
        <taxon>Endopterygota</taxon>
        <taxon>Hymenoptera</taxon>
        <taxon>Apocrita</taxon>
        <taxon>Ichneumonoidea</taxon>
        <taxon>Braconidae</taxon>
        <taxon>Opiinae</taxon>
        <taxon>Fopius</taxon>
    </lineage>
</organism>
<feature type="signal peptide" evidence="3">
    <location>
        <begin position="1"/>
        <end position="19"/>
    </location>
</feature>
<evidence type="ECO:0000313" key="4">
    <source>
        <dbReference type="Proteomes" id="UP000694866"/>
    </source>
</evidence>
<feature type="chain" id="PRO_5040351952" evidence="3">
    <location>
        <begin position="20"/>
        <end position="351"/>
    </location>
</feature>
<reference evidence="5" key="1">
    <citation type="submission" date="2025-08" db="UniProtKB">
        <authorList>
            <consortium name="RefSeq"/>
        </authorList>
    </citation>
    <scope>IDENTIFICATION</scope>
    <source>
        <strain evidence="5">USDA-PBARC FA_bdor</strain>
        <tissue evidence="5">Whole organism</tissue>
    </source>
</reference>
<name>A0A9R1T009_9HYME</name>
<feature type="region of interest" description="Disordered" evidence="2">
    <location>
        <begin position="149"/>
        <end position="177"/>
    </location>
</feature>
<dbReference type="Pfam" id="PF00379">
    <property type="entry name" value="Chitin_bind_4"/>
    <property type="match status" value="2"/>
</dbReference>
<dbReference type="InterPro" id="IPR000618">
    <property type="entry name" value="Insect_cuticle"/>
</dbReference>
<dbReference type="GO" id="GO:0062129">
    <property type="term" value="C:chitin-based extracellular matrix"/>
    <property type="evidence" value="ECO:0007669"/>
    <property type="project" value="TreeGrafter"/>
</dbReference>
<dbReference type="KEGG" id="fas:105264987"/>
<dbReference type="AlphaFoldDB" id="A0A9R1T009"/>
<dbReference type="PANTHER" id="PTHR10380">
    <property type="entry name" value="CUTICLE PROTEIN"/>
    <property type="match status" value="1"/>
</dbReference>
<feature type="compositionally biased region" description="Polar residues" evidence="2">
    <location>
        <begin position="162"/>
        <end position="171"/>
    </location>
</feature>
<keyword evidence="4" id="KW-1185">Reference proteome</keyword>
<keyword evidence="3" id="KW-0732">Signal</keyword>
<proteinExistence type="predicted"/>
<gene>
    <name evidence="5" type="primary">LOC105264987</name>
</gene>
<evidence type="ECO:0000313" key="5">
    <source>
        <dbReference type="RefSeq" id="XP_011300544.1"/>
    </source>
</evidence>
<sequence length="351" mass="40385">MAIFWIILFFNVIMISVYGLTPDEIEAERSGWNADPQTQYHIQTDEGPERYFRYQTLNGQFRKEKRLEDGTVIGTEGWLDPLGYLRIKDYIADSNGYRILRSKTIFVGKDKPIGDAVAISRRIPAQTGVLVKPRRPPNPFRQTKLQEFSDNSIEGNVPKPNYRSNTQRTNPPITPDESYNELTKPLRNYQQPVYSKNYFPRSGPALEIEPPLNDYRNTPIASRSRTIAGVPAIGRQYRPGRLNPGKGRRNQIRDRSDSFQDSGPIYEEYPRYDGTHTVSDGFQYYLKRQYHEEQQKPGESIGSFGYVDPFGIRRVVYYKADGDNGFIHKKNNRYVGFAATPYDPSPINSSD</sequence>
<dbReference type="GeneID" id="105264987"/>
<evidence type="ECO:0000256" key="3">
    <source>
        <dbReference type="SAM" id="SignalP"/>
    </source>
</evidence>
<evidence type="ECO:0000256" key="1">
    <source>
        <dbReference type="PROSITE-ProRule" id="PRU00497"/>
    </source>
</evidence>
<evidence type="ECO:0000256" key="2">
    <source>
        <dbReference type="SAM" id="MobiDB-lite"/>
    </source>
</evidence>
<dbReference type="OrthoDB" id="8251006at2759"/>
<dbReference type="PANTHER" id="PTHR10380:SF206">
    <property type="entry name" value="GH27759P"/>
    <property type="match status" value="1"/>
</dbReference>
<dbReference type="RefSeq" id="XP_011300544.1">
    <property type="nucleotide sequence ID" value="XM_011302242.1"/>
</dbReference>
<dbReference type="PROSITE" id="PS51155">
    <property type="entry name" value="CHIT_BIND_RR_2"/>
    <property type="match status" value="2"/>
</dbReference>
<dbReference type="InterPro" id="IPR050468">
    <property type="entry name" value="Cuticle_Struct_Prot"/>
</dbReference>